<dbReference type="AlphaFoldDB" id="A0A8T1RRG5"/>
<organism evidence="3 4">
    <name type="scientific">Carya illinoinensis</name>
    <name type="common">Pecan</name>
    <dbReference type="NCBI Taxonomy" id="32201"/>
    <lineage>
        <taxon>Eukaryota</taxon>
        <taxon>Viridiplantae</taxon>
        <taxon>Streptophyta</taxon>
        <taxon>Embryophyta</taxon>
        <taxon>Tracheophyta</taxon>
        <taxon>Spermatophyta</taxon>
        <taxon>Magnoliopsida</taxon>
        <taxon>eudicotyledons</taxon>
        <taxon>Gunneridae</taxon>
        <taxon>Pentapetalae</taxon>
        <taxon>rosids</taxon>
        <taxon>fabids</taxon>
        <taxon>Fagales</taxon>
        <taxon>Juglandaceae</taxon>
        <taxon>Carya</taxon>
    </lineage>
</organism>
<keyword evidence="4" id="KW-1185">Reference proteome</keyword>
<keyword evidence="2" id="KW-0472">Membrane</keyword>
<feature type="transmembrane region" description="Helical" evidence="2">
    <location>
        <begin position="43"/>
        <end position="65"/>
    </location>
</feature>
<keyword evidence="2" id="KW-0812">Transmembrane</keyword>
<dbReference type="Proteomes" id="UP000811609">
    <property type="component" value="Chromosome 1"/>
</dbReference>
<dbReference type="EMBL" id="CM031809">
    <property type="protein sequence ID" value="KAG6669338.1"/>
    <property type="molecule type" value="Genomic_DNA"/>
</dbReference>
<name>A0A8T1RRG5_CARIL</name>
<keyword evidence="2" id="KW-1133">Transmembrane helix</keyword>
<evidence type="ECO:0000313" key="4">
    <source>
        <dbReference type="Proteomes" id="UP000811609"/>
    </source>
</evidence>
<comment type="caution">
    <text evidence="3">The sequence shown here is derived from an EMBL/GenBank/DDBJ whole genome shotgun (WGS) entry which is preliminary data.</text>
</comment>
<accession>A0A8T1RRG5</accession>
<feature type="region of interest" description="Disordered" evidence="1">
    <location>
        <begin position="1"/>
        <end position="31"/>
    </location>
</feature>
<proteinExistence type="predicted"/>
<evidence type="ECO:0000256" key="1">
    <source>
        <dbReference type="SAM" id="MobiDB-lite"/>
    </source>
</evidence>
<reference evidence="3" key="1">
    <citation type="submission" date="2020-12" db="EMBL/GenBank/DDBJ databases">
        <title>WGS assembly of Carya illinoinensis cv. Pawnee.</title>
        <authorList>
            <person name="Platts A."/>
            <person name="Shu S."/>
            <person name="Wright S."/>
            <person name="Barry K."/>
            <person name="Edger P."/>
            <person name="Pires J.C."/>
            <person name="Schmutz J."/>
        </authorList>
    </citation>
    <scope>NUCLEOTIDE SEQUENCE</scope>
    <source>
        <tissue evidence="3">Leaf</tissue>
    </source>
</reference>
<evidence type="ECO:0000313" key="3">
    <source>
        <dbReference type="EMBL" id="KAG6669338.1"/>
    </source>
</evidence>
<gene>
    <name evidence="3" type="ORF">CIPAW_01G237300</name>
</gene>
<protein>
    <submittedName>
        <fullName evidence="3">Uncharacterized protein</fullName>
    </submittedName>
</protein>
<sequence length="73" mass="8244">MRLVAQRNEHAEAAGVGSGTRRRSEEADCGSGHMRRWIVVPHVLLLGDHGFMLLFNIFLIFVFLYTDLVSITD</sequence>
<evidence type="ECO:0000256" key="2">
    <source>
        <dbReference type="SAM" id="Phobius"/>
    </source>
</evidence>